<feature type="region of interest" description="Disordered" evidence="6">
    <location>
        <begin position="334"/>
        <end position="386"/>
    </location>
</feature>
<reference evidence="8 9" key="1">
    <citation type="journal article" date="2020" name="IScience">
        <title>Genome Sequencing of the Endangered Kingdonia uniflora (Circaeasteraceae, Ranunculales) Reveals Potential Mechanisms of Evolutionary Specialization.</title>
        <authorList>
            <person name="Sun Y."/>
            <person name="Deng T."/>
            <person name="Zhang A."/>
            <person name="Moore M.J."/>
            <person name="Landis J.B."/>
            <person name="Lin N."/>
            <person name="Zhang H."/>
            <person name="Zhang X."/>
            <person name="Huang J."/>
            <person name="Zhang X."/>
            <person name="Sun H."/>
            <person name="Wang H."/>
        </authorList>
    </citation>
    <scope>NUCLEOTIDE SEQUENCE [LARGE SCALE GENOMIC DNA]</scope>
    <source>
        <strain evidence="8">TB1705</strain>
        <tissue evidence="8">Leaf</tissue>
    </source>
</reference>
<protein>
    <recommendedName>
        <fullName evidence="10">Protein EXORDIUM-like 2</fullName>
    </recommendedName>
</protein>
<evidence type="ECO:0000256" key="3">
    <source>
        <dbReference type="ARBA" id="ARBA00022525"/>
    </source>
</evidence>
<evidence type="ECO:0000313" key="8">
    <source>
        <dbReference type="EMBL" id="KAF6152072.1"/>
    </source>
</evidence>
<dbReference type="InterPro" id="IPR006766">
    <property type="entry name" value="EXORDIUM-like"/>
</dbReference>
<keyword evidence="2" id="KW-0052">Apoplast</keyword>
<evidence type="ECO:0000256" key="6">
    <source>
        <dbReference type="SAM" id="MobiDB-lite"/>
    </source>
</evidence>
<evidence type="ECO:0000256" key="2">
    <source>
        <dbReference type="ARBA" id="ARBA00022523"/>
    </source>
</evidence>
<comment type="caution">
    <text evidence="8">The sequence shown here is derived from an EMBL/GenBank/DDBJ whole genome shotgun (WGS) entry which is preliminary data.</text>
</comment>
<name>A0A7J7MB65_9MAGN</name>
<dbReference type="PANTHER" id="PTHR31279">
    <property type="entry name" value="PROTEIN EXORDIUM-LIKE 5"/>
    <property type="match status" value="1"/>
</dbReference>
<proteinExistence type="inferred from homology"/>
<dbReference type="OrthoDB" id="2017091at2759"/>
<evidence type="ECO:0000256" key="1">
    <source>
        <dbReference type="ARBA" id="ARBA00004271"/>
    </source>
</evidence>
<dbReference type="Pfam" id="PF04674">
    <property type="entry name" value="Phi_1"/>
    <property type="match status" value="1"/>
</dbReference>
<accession>A0A7J7MB65</accession>
<gene>
    <name evidence="8" type="ORF">GIB67_031394</name>
</gene>
<keyword evidence="4 7" id="KW-0732">Signal</keyword>
<evidence type="ECO:0000256" key="4">
    <source>
        <dbReference type="ARBA" id="ARBA00022729"/>
    </source>
</evidence>
<dbReference type="Proteomes" id="UP000541444">
    <property type="component" value="Unassembled WGS sequence"/>
</dbReference>
<feature type="compositionally biased region" description="Basic and acidic residues" evidence="6">
    <location>
        <begin position="364"/>
        <end position="373"/>
    </location>
</feature>
<feature type="region of interest" description="Disordered" evidence="6">
    <location>
        <begin position="505"/>
        <end position="549"/>
    </location>
</feature>
<comment type="similarity">
    <text evidence="5">Belongs to the EXORDIUM family.</text>
</comment>
<feature type="signal peptide" evidence="7">
    <location>
        <begin position="1"/>
        <end position="22"/>
    </location>
</feature>
<keyword evidence="3" id="KW-0964">Secreted</keyword>
<dbReference type="GO" id="GO:0048046">
    <property type="term" value="C:apoplast"/>
    <property type="evidence" value="ECO:0007669"/>
    <property type="project" value="UniProtKB-SubCell"/>
</dbReference>
<keyword evidence="9" id="KW-1185">Reference proteome</keyword>
<evidence type="ECO:0008006" key="10">
    <source>
        <dbReference type="Google" id="ProtNLM"/>
    </source>
</evidence>
<dbReference type="AlphaFoldDB" id="A0A7J7MB65"/>
<evidence type="ECO:0000256" key="5">
    <source>
        <dbReference type="ARBA" id="ARBA00023591"/>
    </source>
</evidence>
<comment type="subcellular location">
    <subcellularLocation>
        <location evidence="1">Secreted</location>
        <location evidence="1">Extracellular space</location>
        <location evidence="1">Apoplast</location>
    </subcellularLocation>
</comment>
<sequence length="549" mass="60938">MASFYHFALVVAFLLLIHPTSGTTRKLSALVKEQPLTLKYHNGLFFLKGNLTVNLIWYGKFTPIQRSILIDFLQSLNSHRVTTPPSVASWWKMTEKYKGVVSSNVVLGKQILDENYSLGRLLKDSNIVGLASSKTFLSPRDAGHSINVVFTAKDVGVDRFCMSRCGTHGSSGSGTSSKFAYVWVGNAETQCPGQCAWPFHQPIYGPQTAPLVSPNGDVGVDGMVINLATVLAGTVTNPFKNGYYQGSADAPLEAVSACTGVFGKGAYPGYPGEICLLPVQSHPIYSIPKPRIFGLQQQSLQRPDFANIKTSTQPETLNINPSWWPPLDDVMVNNLGDSHRPTPPKPADHEPLYSPKTADEEETPLPKERELPDPKFAPGIPPDITTCQRTPTGVPLVGDEHNLPPGTAALENLETSLLKPTDPYLQYATCKRAPLKTNPKFGVEYRNPYVEGWRPRDDVLSVRSIRRHKYMASRFMQAGEREGQFSGRDRGHSFHTPVYTPLCNRYRQHPLGSPPRPPRHPYATTWQNDEYGSDYEEEQRPKPRRKGKG</sequence>
<evidence type="ECO:0000256" key="7">
    <source>
        <dbReference type="SAM" id="SignalP"/>
    </source>
</evidence>
<evidence type="ECO:0000313" key="9">
    <source>
        <dbReference type="Proteomes" id="UP000541444"/>
    </source>
</evidence>
<organism evidence="8 9">
    <name type="scientific">Kingdonia uniflora</name>
    <dbReference type="NCBI Taxonomy" id="39325"/>
    <lineage>
        <taxon>Eukaryota</taxon>
        <taxon>Viridiplantae</taxon>
        <taxon>Streptophyta</taxon>
        <taxon>Embryophyta</taxon>
        <taxon>Tracheophyta</taxon>
        <taxon>Spermatophyta</taxon>
        <taxon>Magnoliopsida</taxon>
        <taxon>Ranunculales</taxon>
        <taxon>Circaeasteraceae</taxon>
        <taxon>Kingdonia</taxon>
    </lineage>
</organism>
<dbReference type="PANTHER" id="PTHR31279:SF3">
    <property type="entry name" value="PROTEIN EXORDIUM-LIKE 2"/>
    <property type="match status" value="1"/>
</dbReference>
<feature type="chain" id="PRO_5029588085" description="Protein EXORDIUM-like 2" evidence="7">
    <location>
        <begin position="23"/>
        <end position="549"/>
    </location>
</feature>
<dbReference type="EMBL" id="JACGCM010001655">
    <property type="protein sequence ID" value="KAF6152072.1"/>
    <property type="molecule type" value="Genomic_DNA"/>
</dbReference>